<name>A0A8J7QBG2_9BACT</name>
<dbReference type="AlphaFoldDB" id="A0A8J7QBG2"/>
<dbReference type="Proteomes" id="UP000664417">
    <property type="component" value="Unassembled WGS sequence"/>
</dbReference>
<evidence type="ECO:0008006" key="3">
    <source>
        <dbReference type="Google" id="ProtNLM"/>
    </source>
</evidence>
<dbReference type="Gene3D" id="3.40.50.880">
    <property type="match status" value="1"/>
</dbReference>
<dbReference type="SUPFAM" id="SSF52317">
    <property type="entry name" value="Class I glutamine amidotransferase-like"/>
    <property type="match status" value="1"/>
</dbReference>
<sequence>MHNPVKPLWLMADSSPFFHGPKGPTWFADELERRGYRLDRAFYAGHANDHQAAHFAIFTAAMAPVVSETACRQLIKNGDWDQNWRVGDLLLLAGGDPRKLATPETRAAVTRALQQGVLIIGISAGAIFLGRAWEEATPMLGTVPYVIDAHQEDTNWQRLRALGSLPLLGLPWRSVVEWDAASGLGSLYGPVPWMGPSP</sequence>
<gene>
    <name evidence="1" type="ORF">J3U88_19205</name>
</gene>
<reference evidence="1" key="1">
    <citation type="submission" date="2021-03" db="EMBL/GenBank/DDBJ databases">
        <authorList>
            <person name="Wang G."/>
        </authorList>
    </citation>
    <scope>NUCLEOTIDE SEQUENCE</scope>
    <source>
        <strain evidence="1">KCTC 12899</strain>
    </source>
</reference>
<accession>A0A8J7QBG2</accession>
<organism evidence="1 2">
    <name type="scientific">Acanthopleuribacter pedis</name>
    <dbReference type="NCBI Taxonomy" id="442870"/>
    <lineage>
        <taxon>Bacteria</taxon>
        <taxon>Pseudomonadati</taxon>
        <taxon>Acidobacteriota</taxon>
        <taxon>Holophagae</taxon>
        <taxon>Acanthopleuribacterales</taxon>
        <taxon>Acanthopleuribacteraceae</taxon>
        <taxon>Acanthopleuribacter</taxon>
    </lineage>
</organism>
<dbReference type="EMBL" id="JAFREP010000018">
    <property type="protein sequence ID" value="MBO1320614.1"/>
    <property type="molecule type" value="Genomic_DNA"/>
</dbReference>
<protein>
    <recommendedName>
        <fullName evidence="3">Peptidase</fullName>
    </recommendedName>
</protein>
<comment type="caution">
    <text evidence="1">The sequence shown here is derived from an EMBL/GenBank/DDBJ whole genome shotgun (WGS) entry which is preliminary data.</text>
</comment>
<evidence type="ECO:0000313" key="1">
    <source>
        <dbReference type="EMBL" id="MBO1320614.1"/>
    </source>
</evidence>
<proteinExistence type="predicted"/>
<dbReference type="RefSeq" id="WP_207860567.1">
    <property type="nucleotide sequence ID" value="NZ_JAFREP010000018.1"/>
</dbReference>
<evidence type="ECO:0000313" key="2">
    <source>
        <dbReference type="Proteomes" id="UP000664417"/>
    </source>
</evidence>
<keyword evidence="2" id="KW-1185">Reference proteome</keyword>
<dbReference type="InterPro" id="IPR029062">
    <property type="entry name" value="Class_I_gatase-like"/>
</dbReference>